<evidence type="ECO:0000256" key="2">
    <source>
        <dbReference type="ARBA" id="ARBA00004496"/>
    </source>
</evidence>
<keyword evidence="10" id="KW-1185">Reference proteome</keyword>
<dbReference type="PANTHER" id="PTHR17616:SF8">
    <property type="entry name" value="TRANSCRIPTIONAL COACTIVATOR YORKIE"/>
    <property type="match status" value="1"/>
</dbReference>
<dbReference type="CDD" id="cd00201">
    <property type="entry name" value="WW"/>
    <property type="match status" value="1"/>
</dbReference>
<dbReference type="GO" id="GO:0005634">
    <property type="term" value="C:nucleus"/>
    <property type="evidence" value="ECO:0007669"/>
    <property type="project" value="UniProtKB-SubCell"/>
</dbReference>
<dbReference type="InterPro" id="IPR051583">
    <property type="entry name" value="YAP1"/>
</dbReference>
<keyword evidence="3" id="KW-0963">Cytoplasm</keyword>
<dbReference type="Proteomes" id="UP000243579">
    <property type="component" value="Unassembled WGS sequence"/>
</dbReference>
<dbReference type="GO" id="GO:0045944">
    <property type="term" value="P:positive regulation of transcription by RNA polymerase II"/>
    <property type="evidence" value="ECO:0007669"/>
    <property type="project" value="TreeGrafter"/>
</dbReference>
<keyword evidence="5" id="KW-0175">Coiled coil</keyword>
<evidence type="ECO:0000256" key="5">
    <source>
        <dbReference type="SAM" id="Coils"/>
    </source>
</evidence>
<dbReference type="GO" id="GO:0035329">
    <property type="term" value="P:hippo signaling"/>
    <property type="evidence" value="ECO:0007669"/>
    <property type="project" value="TreeGrafter"/>
</dbReference>
<evidence type="ECO:0000256" key="1">
    <source>
        <dbReference type="ARBA" id="ARBA00004123"/>
    </source>
</evidence>
<dbReference type="Pfam" id="PF00397">
    <property type="entry name" value="WW"/>
    <property type="match status" value="1"/>
</dbReference>
<dbReference type="PANTHER" id="PTHR17616">
    <property type="entry name" value="YES-ASSOCIATED PROTEIN YAP1 FAMILY MEMBER"/>
    <property type="match status" value="1"/>
</dbReference>
<dbReference type="CDD" id="cd00136">
    <property type="entry name" value="PDZ_canonical"/>
    <property type="match status" value="1"/>
</dbReference>
<dbReference type="SMART" id="SM00228">
    <property type="entry name" value="PDZ"/>
    <property type="match status" value="1"/>
</dbReference>
<dbReference type="EMBL" id="JNBR01000075">
    <property type="protein sequence ID" value="OQR98979.1"/>
    <property type="molecule type" value="Genomic_DNA"/>
</dbReference>
<evidence type="ECO:0000256" key="3">
    <source>
        <dbReference type="ARBA" id="ARBA00022490"/>
    </source>
</evidence>
<evidence type="ECO:0008006" key="11">
    <source>
        <dbReference type="Google" id="ProtNLM"/>
    </source>
</evidence>
<dbReference type="InterPro" id="IPR001478">
    <property type="entry name" value="PDZ"/>
</dbReference>
<dbReference type="Gene3D" id="2.20.70.10">
    <property type="match status" value="1"/>
</dbReference>
<reference evidence="9 10" key="1">
    <citation type="journal article" date="2014" name="Genome Biol. Evol.">
        <title>The secreted proteins of Achlya hypogyna and Thraustotheca clavata identify the ancestral oomycete secretome and reveal gene acquisitions by horizontal gene transfer.</title>
        <authorList>
            <person name="Misner I."/>
            <person name="Blouin N."/>
            <person name="Leonard G."/>
            <person name="Richards T.A."/>
            <person name="Lane C.E."/>
        </authorList>
    </citation>
    <scope>NUCLEOTIDE SEQUENCE [LARGE SCALE GENOMIC DNA]</scope>
    <source>
        <strain evidence="9 10">ATCC 48635</strain>
    </source>
</reference>
<dbReference type="AlphaFoldDB" id="A0A1V9ZLV1"/>
<evidence type="ECO:0000256" key="6">
    <source>
        <dbReference type="SAM" id="MobiDB-lite"/>
    </source>
</evidence>
<dbReference type="OrthoDB" id="2020426at2759"/>
<dbReference type="SUPFAM" id="SSF50156">
    <property type="entry name" value="PDZ domain-like"/>
    <property type="match status" value="1"/>
</dbReference>
<sequence length="454" mass="50309">MGPTEQQVALISHGRKILEVYKDKGIVNGYLERPDSARNLPLEGSKHELWAAATAKLIQSAQLLVAIERNALKLAEHIANADKSSIMSNLSQLTAPLAMGPPVEIELDEHVVWLAQQDVSNLVDAKTKPLQDDLARANATIEELNVKVQAYKVQLQSGAPIVERTSPMALQKRLERHIQEKDELIRALRETLDDVANDSSRMEKLLVTQSDAIAILQHEKQQWMTADETKVEVAAPAQVMSPPTSETQDLVPADDGRTHRVEDFETPLPPGWEMRVTNIGDVYFIHKHSKVTTWVDPRQHPIQLQSSLATPVTTQYTIEFHDKRPIGVLFQPNAPVDQGACVRRVLEDTPAEYAAQILPGHQLVAVNGHRVQEASFRHIMLLLQGGYRPLTLTFDRLVREGTVLETTGGGSPDEDNDNVDEPEGYSLADQLITGVFSLVWAAPDDTLSAQVQPI</sequence>
<dbReference type="Gene3D" id="2.30.42.10">
    <property type="match status" value="1"/>
</dbReference>
<keyword evidence="4" id="KW-0539">Nucleus</keyword>
<dbReference type="GO" id="GO:0003713">
    <property type="term" value="F:transcription coactivator activity"/>
    <property type="evidence" value="ECO:0007669"/>
    <property type="project" value="TreeGrafter"/>
</dbReference>
<feature type="region of interest" description="Disordered" evidence="6">
    <location>
        <begin position="403"/>
        <end position="423"/>
    </location>
</feature>
<evidence type="ECO:0000259" key="7">
    <source>
        <dbReference type="PROSITE" id="PS50020"/>
    </source>
</evidence>
<dbReference type="STRING" id="1202772.A0A1V9ZLV1"/>
<feature type="domain" description="PDZ" evidence="8">
    <location>
        <begin position="315"/>
        <end position="398"/>
    </location>
</feature>
<accession>A0A1V9ZLV1</accession>
<feature type="compositionally biased region" description="Acidic residues" evidence="6">
    <location>
        <begin position="412"/>
        <end position="423"/>
    </location>
</feature>
<feature type="domain" description="WW" evidence="7">
    <location>
        <begin position="266"/>
        <end position="299"/>
    </location>
</feature>
<dbReference type="SUPFAM" id="SSF51045">
    <property type="entry name" value="WW domain"/>
    <property type="match status" value="1"/>
</dbReference>
<protein>
    <recommendedName>
        <fullName evidence="11">WW domain-containing protein</fullName>
    </recommendedName>
</protein>
<name>A0A1V9ZLV1_ACHHY</name>
<comment type="subcellular location">
    <subcellularLocation>
        <location evidence="2">Cytoplasm</location>
    </subcellularLocation>
    <subcellularLocation>
        <location evidence="1">Nucleus</location>
    </subcellularLocation>
</comment>
<dbReference type="PROSITE" id="PS01159">
    <property type="entry name" value="WW_DOMAIN_1"/>
    <property type="match status" value="1"/>
</dbReference>
<feature type="coiled-coil region" evidence="5">
    <location>
        <begin position="134"/>
        <end position="198"/>
    </location>
</feature>
<dbReference type="GO" id="GO:0005737">
    <property type="term" value="C:cytoplasm"/>
    <property type="evidence" value="ECO:0007669"/>
    <property type="project" value="UniProtKB-SubCell"/>
</dbReference>
<dbReference type="InterPro" id="IPR001202">
    <property type="entry name" value="WW_dom"/>
</dbReference>
<dbReference type="SMART" id="SM00456">
    <property type="entry name" value="WW"/>
    <property type="match status" value="1"/>
</dbReference>
<evidence type="ECO:0000259" key="8">
    <source>
        <dbReference type="PROSITE" id="PS50106"/>
    </source>
</evidence>
<dbReference type="InterPro" id="IPR036020">
    <property type="entry name" value="WW_dom_sf"/>
</dbReference>
<dbReference type="InterPro" id="IPR036034">
    <property type="entry name" value="PDZ_sf"/>
</dbReference>
<proteinExistence type="predicted"/>
<gene>
    <name evidence="9" type="ORF">ACHHYP_07337</name>
</gene>
<evidence type="ECO:0000256" key="4">
    <source>
        <dbReference type="ARBA" id="ARBA00023242"/>
    </source>
</evidence>
<comment type="caution">
    <text evidence="9">The sequence shown here is derived from an EMBL/GenBank/DDBJ whole genome shotgun (WGS) entry which is preliminary data.</text>
</comment>
<dbReference type="PROSITE" id="PS50106">
    <property type="entry name" value="PDZ"/>
    <property type="match status" value="1"/>
</dbReference>
<evidence type="ECO:0000313" key="10">
    <source>
        <dbReference type="Proteomes" id="UP000243579"/>
    </source>
</evidence>
<organism evidence="9 10">
    <name type="scientific">Achlya hypogyna</name>
    <name type="common">Oomycete</name>
    <name type="synonym">Protoachlya hypogyna</name>
    <dbReference type="NCBI Taxonomy" id="1202772"/>
    <lineage>
        <taxon>Eukaryota</taxon>
        <taxon>Sar</taxon>
        <taxon>Stramenopiles</taxon>
        <taxon>Oomycota</taxon>
        <taxon>Saprolegniomycetes</taxon>
        <taxon>Saprolegniales</taxon>
        <taxon>Achlyaceae</taxon>
        <taxon>Achlya</taxon>
    </lineage>
</organism>
<evidence type="ECO:0000313" key="9">
    <source>
        <dbReference type="EMBL" id="OQR98979.1"/>
    </source>
</evidence>
<dbReference type="PROSITE" id="PS50020">
    <property type="entry name" value="WW_DOMAIN_2"/>
    <property type="match status" value="1"/>
</dbReference>